<dbReference type="PANTHER" id="PTHR21496:SF0">
    <property type="entry name" value="RIESKE DOMAIN-CONTAINING PROTEIN"/>
    <property type="match status" value="1"/>
</dbReference>
<comment type="caution">
    <text evidence="8">The sequence shown here is derived from an EMBL/GenBank/DDBJ whole genome shotgun (WGS) entry which is preliminary data.</text>
</comment>
<dbReference type="GO" id="GO:0046872">
    <property type="term" value="F:metal ion binding"/>
    <property type="evidence" value="ECO:0007669"/>
    <property type="project" value="UniProtKB-KW"/>
</dbReference>
<dbReference type="CDD" id="cd03528">
    <property type="entry name" value="Rieske_RO_ferredoxin"/>
    <property type="match status" value="1"/>
</dbReference>
<dbReference type="AlphaFoldDB" id="A0A0J1CSX8"/>
<dbReference type="SUPFAM" id="SSF50022">
    <property type="entry name" value="ISP domain"/>
    <property type="match status" value="1"/>
</dbReference>
<evidence type="ECO:0000313" key="9">
    <source>
        <dbReference type="Proteomes" id="UP000035963"/>
    </source>
</evidence>
<keyword evidence="1" id="KW-0001">2Fe-2S</keyword>
<dbReference type="OrthoDB" id="9800167at2"/>
<keyword evidence="2" id="KW-0479">Metal-binding</keyword>
<dbReference type="NCBIfam" id="NF041683">
    <property type="entry name" value="ant_diox_AndAb"/>
    <property type="match status" value="1"/>
</dbReference>
<feature type="domain" description="Rieske" evidence="7">
    <location>
        <begin position="13"/>
        <end position="109"/>
    </location>
</feature>
<dbReference type="Pfam" id="PF00355">
    <property type="entry name" value="Rieske"/>
    <property type="match status" value="1"/>
</dbReference>
<evidence type="ECO:0000256" key="6">
    <source>
        <dbReference type="ARBA" id="ARBA00038001"/>
    </source>
</evidence>
<protein>
    <submittedName>
        <fullName evidence="8">Rieske (2Fe-2S) protein</fullName>
    </submittedName>
</protein>
<dbReference type="Gene3D" id="2.102.10.10">
    <property type="entry name" value="Rieske [2Fe-2S] iron-sulphur domain"/>
    <property type="match status" value="1"/>
</dbReference>
<evidence type="ECO:0000256" key="1">
    <source>
        <dbReference type="ARBA" id="ARBA00022714"/>
    </source>
</evidence>
<gene>
    <name evidence="8" type="ORF">EOS_24025</name>
</gene>
<comment type="cofactor">
    <cofactor evidence="5">
        <name>[2Fe-2S] cluster</name>
        <dbReference type="ChEBI" id="CHEBI:190135"/>
    </cofactor>
</comment>
<sequence>MMEATMNQSAHAWHPVGALDDFEEGEPVAVVAGNKPIAVFRLGDDVFALHDLCTHGHARLSEGFVEDGCVECPLHQGLVDIRTGAPQCAPIVEAVRTYPVRINEGSVEIYVE</sequence>
<proteinExistence type="inferred from homology"/>
<evidence type="ECO:0000259" key="7">
    <source>
        <dbReference type="PROSITE" id="PS51296"/>
    </source>
</evidence>
<keyword evidence="9" id="KW-1185">Reference proteome</keyword>
<dbReference type="EMBL" id="AEJF01000143">
    <property type="protein sequence ID" value="KLU23722.1"/>
    <property type="molecule type" value="Genomic_DNA"/>
</dbReference>
<dbReference type="PROSITE" id="PS51296">
    <property type="entry name" value="RIESKE"/>
    <property type="match status" value="1"/>
</dbReference>
<accession>A0A0J1CSX8</accession>
<dbReference type="PATRIC" id="fig|908627.4.peg.5360"/>
<name>A0A0J1CSX8_9BURK</name>
<dbReference type="GO" id="GO:0051537">
    <property type="term" value="F:2 iron, 2 sulfur cluster binding"/>
    <property type="evidence" value="ECO:0007669"/>
    <property type="project" value="UniProtKB-KW"/>
</dbReference>
<evidence type="ECO:0000256" key="4">
    <source>
        <dbReference type="ARBA" id="ARBA00023014"/>
    </source>
</evidence>
<evidence type="ECO:0000313" key="8">
    <source>
        <dbReference type="EMBL" id="KLU23722.1"/>
    </source>
</evidence>
<dbReference type="InterPro" id="IPR017941">
    <property type="entry name" value="Rieske_2Fe-2S"/>
</dbReference>
<keyword evidence="4" id="KW-0411">Iron-sulfur</keyword>
<evidence type="ECO:0000256" key="3">
    <source>
        <dbReference type="ARBA" id="ARBA00023004"/>
    </source>
</evidence>
<dbReference type="PANTHER" id="PTHR21496">
    <property type="entry name" value="FERREDOXIN-RELATED"/>
    <property type="match status" value="1"/>
</dbReference>
<comment type="similarity">
    <text evidence="6">Belongs to the bacterial ring-hydroxylating dioxygenase ferredoxin component family.</text>
</comment>
<evidence type="ECO:0000256" key="5">
    <source>
        <dbReference type="ARBA" id="ARBA00034078"/>
    </source>
</evidence>
<evidence type="ECO:0000256" key="2">
    <source>
        <dbReference type="ARBA" id="ARBA00022723"/>
    </source>
</evidence>
<dbReference type="InterPro" id="IPR036922">
    <property type="entry name" value="Rieske_2Fe-2S_sf"/>
</dbReference>
<keyword evidence="3" id="KW-0408">Iron</keyword>
<organism evidence="8 9">
    <name type="scientific">Caballeronia mineralivorans PML1(12)</name>
    <dbReference type="NCBI Taxonomy" id="908627"/>
    <lineage>
        <taxon>Bacteria</taxon>
        <taxon>Pseudomonadati</taxon>
        <taxon>Pseudomonadota</taxon>
        <taxon>Betaproteobacteria</taxon>
        <taxon>Burkholderiales</taxon>
        <taxon>Burkholderiaceae</taxon>
        <taxon>Caballeronia</taxon>
    </lineage>
</organism>
<dbReference type="Proteomes" id="UP000035963">
    <property type="component" value="Unassembled WGS sequence"/>
</dbReference>
<reference evidence="8 9" key="1">
    <citation type="journal article" date="2015" name="Genome Announc.">
        <title>Draft Genome Sequence of Burkholderia sp. Strain PML1(12), an Ectomycorrhizosphere-Inhabiting Bacterium with Effective Mineral-Weathering Ability.</title>
        <authorList>
            <person name="Uroz S."/>
            <person name="Oger P."/>
        </authorList>
    </citation>
    <scope>NUCLEOTIDE SEQUENCE [LARGE SCALE GENOMIC DNA]</scope>
    <source>
        <strain evidence="9">PML1(12)</strain>
    </source>
</reference>